<evidence type="ECO:0000256" key="3">
    <source>
        <dbReference type="ARBA" id="ARBA00022771"/>
    </source>
</evidence>
<feature type="compositionally biased region" description="Acidic residues" evidence="7">
    <location>
        <begin position="689"/>
        <end position="712"/>
    </location>
</feature>
<keyword evidence="3 6" id="KW-0863">Zinc-finger</keyword>
<feature type="domain" description="C3H1-type" evidence="8">
    <location>
        <begin position="39"/>
        <end position="68"/>
    </location>
</feature>
<dbReference type="AlphaFoldDB" id="A0AAE1J280"/>
<gene>
    <name evidence="9" type="ORF">QN277_004613</name>
</gene>
<feature type="compositionally biased region" description="Basic and acidic residues" evidence="7">
    <location>
        <begin position="422"/>
        <end position="432"/>
    </location>
</feature>
<evidence type="ECO:0000313" key="10">
    <source>
        <dbReference type="Proteomes" id="UP001293593"/>
    </source>
</evidence>
<feature type="compositionally biased region" description="Polar residues" evidence="7">
    <location>
        <begin position="161"/>
        <end position="175"/>
    </location>
</feature>
<feature type="region of interest" description="Disordered" evidence="7">
    <location>
        <begin position="161"/>
        <end position="217"/>
    </location>
</feature>
<keyword evidence="4 6" id="KW-0862">Zinc</keyword>
<dbReference type="InterPro" id="IPR000571">
    <property type="entry name" value="Znf_CCCH"/>
</dbReference>
<evidence type="ECO:0000256" key="2">
    <source>
        <dbReference type="ARBA" id="ARBA00022737"/>
    </source>
</evidence>
<accession>A0AAE1J280</accession>
<feature type="region of interest" description="Disordered" evidence="7">
    <location>
        <begin position="1"/>
        <end position="36"/>
    </location>
</feature>
<feature type="zinc finger region" description="C3H1-type" evidence="6">
    <location>
        <begin position="70"/>
        <end position="96"/>
    </location>
</feature>
<feature type="zinc finger region" description="C3H1-type" evidence="6">
    <location>
        <begin position="130"/>
        <end position="157"/>
    </location>
</feature>
<keyword evidence="5" id="KW-0238">DNA-binding</keyword>
<feature type="region of interest" description="Disordered" evidence="7">
    <location>
        <begin position="689"/>
        <end position="723"/>
    </location>
</feature>
<feature type="region of interest" description="Disordered" evidence="7">
    <location>
        <begin position="265"/>
        <end position="289"/>
    </location>
</feature>
<evidence type="ECO:0000256" key="6">
    <source>
        <dbReference type="PROSITE-ProRule" id="PRU00723"/>
    </source>
</evidence>
<feature type="compositionally biased region" description="Low complexity" evidence="7">
    <location>
        <begin position="21"/>
        <end position="32"/>
    </location>
</feature>
<feature type="compositionally biased region" description="Low complexity" evidence="7">
    <location>
        <begin position="1"/>
        <end position="13"/>
    </location>
</feature>
<keyword evidence="1 6" id="KW-0479">Metal-binding</keyword>
<name>A0AAE1J280_9FABA</name>
<feature type="domain" description="C3H1-type" evidence="8">
    <location>
        <begin position="130"/>
        <end position="157"/>
    </location>
</feature>
<dbReference type="FunFam" id="4.10.1000.10:FF:000021">
    <property type="entry name" value="Zinc finger CCCH domain-containing protein 17"/>
    <property type="match status" value="1"/>
</dbReference>
<feature type="region of interest" description="Disordered" evidence="7">
    <location>
        <begin position="643"/>
        <end position="677"/>
    </location>
</feature>
<feature type="region of interest" description="Disordered" evidence="7">
    <location>
        <begin position="102"/>
        <end position="126"/>
    </location>
</feature>
<dbReference type="SMART" id="SM00356">
    <property type="entry name" value="ZnF_C3H1"/>
    <property type="match status" value="3"/>
</dbReference>
<dbReference type="PANTHER" id="PTHR15725">
    <property type="entry name" value="ZN-FINGER, C-X8-C-X5-C-X3-H TYPE-CONTAINING"/>
    <property type="match status" value="1"/>
</dbReference>
<dbReference type="InterPro" id="IPR041686">
    <property type="entry name" value="Znf-CCCH_3"/>
</dbReference>
<dbReference type="PANTHER" id="PTHR15725:SF14">
    <property type="entry name" value="ZINC FINGER CCCH DOMAIN-CONTAINING PROTEIN 11A"/>
    <property type="match status" value="1"/>
</dbReference>
<feature type="compositionally biased region" description="Basic and acidic residues" evidence="7">
    <location>
        <begin position="495"/>
        <end position="523"/>
    </location>
</feature>
<dbReference type="GO" id="GO:0008270">
    <property type="term" value="F:zinc ion binding"/>
    <property type="evidence" value="ECO:0007669"/>
    <property type="project" value="UniProtKB-KW"/>
</dbReference>
<feature type="region of interest" description="Disordered" evidence="7">
    <location>
        <begin position="466"/>
        <end position="629"/>
    </location>
</feature>
<keyword evidence="10" id="KW-1185">Reference proteome</keyword>
<dbReference type="PROSITE" id="PS50103">
    <property type="entry name" value="ZF_C3H1"/>
    <property type="match status" value="3"/>
</dbReference>
<dbReference type="GO" id="GO:0003729">
    <property type="term" value="F:mRNA binding"/>
    <property type="evidence" value="ECO:0007669"/>
    <property type="project" value="TreeGrafter"/>
</dbReference>
<evidence type="ECO:0000256" key="5">
    <source>
        <dbReference type="ARBA" id="ARBA00023125"/>
    </source>
</evidence>
<dbReference type="Pfam" id="PF15663">
    <property type="entry name" value="zf-CCCH_3"/>
    <property type="match status" value="1"/>
</dbReference>
<dbReference type="Gene3D" id="4.10.1000.10">
    <property type="entry name" value="Zinc finger, CCCH-type"/>
    <property type="match status" value="2"/>
</dbReference>
<evidence type="ECO:0000259" key="8">
    <source>
        <dbReference type="PROSITE" id="PS50103"/>
    </source>
</evidence>
<evidence type="ECO:0000256" key="7">
    <source>
        <dbReference type="SAM" id="MobiDB-lite"/>
    </source>
</evidence>
<proteinExistence type="predicted"/>
<reference evidence="9" key="1">
    <citation type="submission" date="2023-10" db="EMBL/GenBank/DDBJ databases">
        <title>Chromosome-level genome of the transformable northern wattle, Acacia crassicarpa.</title>
        <authorList>
            <person name="Massaro I."/>
            <person name="Sinha N.R."/>
            <person name="Poethig S."/>
            <person name="Leichty A.R."/>
        </authorList>
    </citation>
    <scope>NUCLEOTIDE SEQUENCE</scope>
    <source>
        <strain evidence="9">Acra3RX</strain>
        <tissue evidence="9">Leaf</tissue>
    </source>
</reference>
<dbReference type="GO" id="GO:0003677">
    <property type="term" value="F:DNA binding"/>
    <property type="evidence" value="ECO:0007669"/>
    <property type="project" value="UniProtKB-KW"/>
</dbReference>
<dbReference type="Pfam" id="PF00642">
    <property type="entry name" value="zf-CCCH"/>
    <property type="match status" value="1"/>
</dbReference>
<feature type="compositionally biased region" description="Basic and acidic residues" evidence="7">
    <location>
        <begin position="644"/>
        <end position="655"/>
    </location>
</feature>
<organism evidence="9 10">
    <name type="scientific">Acacia crassicarpa</name>
    <name type="common">northern wattle</name>
    <dbReference type="NCBI Taxonomy" id="499986"/>
    <lineage>
        <taxon>Eukaryota</taxon>
        <taxon>Viridiplantae</taxon>
        <taxon>Streptophyta</taxon>
        <taxon>Embryophyta</taxon>
        <taxon>Tracheophyta</taxon>
        <taxon>Spermatophyta</taxon>
        <taxon>Magnoliopsida</taxon>
        <taxon>eudicotyledons</taxon>
        <taxon>Gunneridae</taxon>
        <taxon>Pentapetalae</taxon>
        <taxon>rosids</taxon>
        <taxon>fabids</taxon>
        <taxon>Fabales</taxon>
        <taxon>Fabaceae</taxon>
        <taxon>Caesalpinioideae</taxon>
        <taxon>mimosoid clade</taxon>
        <taxon>Acacieae</taxon>
        <taxon>Acacia</taxon>
    </lineage>
</organism>
<feature type="compositionally biased region" description="Acidic residues" evidence="7">
    <location>
        <begin position="659"/>
        <end position="673"/>
    </location>
</feature>
<dbReference type="Proteomes" id="UP001293593">
    <property type="component" value="Unassembled WGS sequence"/>
</dbReference>
<keyword evidence="2" id="KW-0677">Repeat</keyword>
<feature type="region of interest" description="Disordered" evidence="7">
    <location>
        <begin position="422"/>
        <end position="449"/>
    </location>
</feature>
<dbReference type="InterPro" id="IPR036855">
    <property type="entry name" value="Znf_CCCH_sf"/>
</dbReference>
<feature type="compositionally biased region" description="Polar residues" evidence="7">
    <location>
        <begin position="607"/>
        <end position="620"/>
    </location>
</feature>
<comment type="caution">
    <text evidence="9">The sequence shown here is derived from an EMBL/GenBank/DDBJ whole genome shotgun (WGS) entry which is preliminary data.</text>
</comment>
<dbReference type="SUPFAM" id="SSF90229">
    <property type="entry name" value="CCCH zinc finger"/>
    <property type="match status" value="1"/>
</dbReference>
<sequence length="723" mass="81815">MVAGAQQQQQHQPQPQPQPQPQSQQQTQQPTTSAEDEALKRNTDCVYFLASPLTCKKGSECEYRHSEYARVNPRDCWYWLNGNCLNPKCAFRHPPLDGFLSPQAATAGGSSAPPSQTAPTSAPHAPYNATKQAVPCIFFQKGLCLKGDRCAFLHGPNPNTSNKVPQVQGTNQVTEPPSFKKVFSGPEKSTQERKISQANVAKPAAGTEAKPAQKAETALHRNIAAIERHAPQPMGFDNEASRFKVVNTPPVTNGTTVARPNRAYQSHASDDHSFHNGKESDEFLRESSPGFDVLVEDELRNSDYYDREDQYGKARGQDGMNLDSVNEYDLGHSVDYKSVADIDQERYCGPQGYDSYDHVQETYEWDHRRSSSERMFRATTHLDRMTHRRSGSPENVGVSDLRHRLSKHRRVNGLKSVVSHDYARQSHDDEQSHLFSSQKDAHQLPLNESALSSRFRGRIKLPANGGEEYVERESDRGRNRRALSPRTMQAPHPGRFRDRLRGRVQEDFERKNFRDRPMRREINGDQDADFDGPKSLTELRNGNNSKNKEHQVLGKRKSLKEQQQSEDDFMFEGPKPLSEILKEKKAATGKSSENKEDNKDREVTNGWEDTSVTDAQNGTLPANKEDVKNQESRFQAIANTVENDTAKTDVTHDQSFEEGMIDNEVVEDQEYEGDDQKDGDYYYEQVEEGDYNFDEGENPEQEGYMDDEEDGDDFAKKIGVMLT</sequence>
<feature type="domain" description="C3H1-type" evidence="8">
    <location>
        <begin position="70"/>
        <end position="96"/>
    </location>
</feature>
<feature type="compositionally biased region" description="Basic and acidic residues" evidence="7">
    <location>
        <begin position="268"/>
        <end position="285"/>
    </location>
</feature>
<evidence type="ECO:0000256" key="1">
    <source>
        <dbReference type="ARBA" id="ARBA00022723"/>
    </source>
</evidence>
<evidence type="ECO:0000256" key="4">
    <source>
        <dbReference type="ARBA" id="ARBA00022833"/>
    </source>
</evidence>
<feature type="compositionally biased region" description="Basic and acidic residues" evidence="7">
    <location>
        <begin position="580"/>
        <end position="603"/>
    </location>
</feature>
<feature type="zinc finger region" description="C3H1-type" evidence="6">
    <location>
        <begin position="39"/>
        <end position="68"/>
    </location>
</feature>
<evidence type="ECO:0000313" key="9">
    <source>
        <dbReference type="EMBL" id="KAK4261648.1"/>
    </source>
</evidence>
<protein>
    <recommendedName>
        <fullName evidence="8">C3H1-type domain-containing protein</fullName>
    </recommendedName>
</protein>
<dbReference type="EMBL" id="JAWXYG010000010">
    <property type="protein sequence ID" value="KAK4261648.1"/>
    <property type="molecule type" value="Genomic_DNA"/>
</dbReference>